<evidence type="ECO:0000313" key="1">
    <source>
        <dbReference type="EMBL" id="RWA10893.1"/>
    </source>
</evidence>
<comment type="caution">
    <text evidence="1">The sequence shown here is derived from an EMBL/GenBank/DDBJ whole genome shotgun (WGS) entry which is preliminary data.</text>
</comment>
<protein>
    <submittedName>
        <fullName evidence="1">Uncharacterized protein</fullName>
    </submittedName>
</protein>
<sequence length="272" mass="30660">MAAKVAVYTTPPEALVELLTRSYLPHSLPLIRRLRFATRFHGGITEHARILWCSRISLEDHLAVGHRSVDGEIEAGKEAGVDKQWEETEAPFAAAYLDFSRGPETELWIYSSMERRLGRKAEDDKEGSNGGDRQRDEIACAVALLREVKNQQDLYFVPGSTQAMEREFPTILVGSLNEVLRERLVAREVGMAIVSTGLYDKWVFKVDELPDVALPETLGDSQRWAWDTVRREDIPFILSRSKIHRREYACLPLPPTPGSEGGVLGEWLANCV</sequence>
<name>A0A439D909_9PEZI</name>
<evidence type="ECO:0000313" key="2">
    <source>
        <dbReference type="Proteomes" id="UP000286045"/>
    </source>
</evidence>
<dbReference type="AlphaFoldDB" id="A0A439D909"/>
<accession>A0A439D909</accession>
<reference evidence="1 2" key="1">
    <citation type="submission" date="2018-12" db="EMBL/GenBank/DDBJ databases">
        <title>Draft genome sequence of Xylaria grammica IHI A82.</title>
        <authorList>
            <person name="Buettner E."/>
            <person name="Kellner H."/>
        </authorList>
    </citation>
    <scope>NUCLEOTIDE SEQUENCE [LARGE SCALE GENOMIC DNA]</scope>
    <source>
        <strain evidence="1 2">IHI A82</strain>
    </source>
</reference>
<dbReference type="Proteomes" id="UP000286045">
    <property type="component" value="Unassembled WGS sequence"/>
</dbReference>
<keyword evidence="2" id="KW-1185">Reference proteome</keyword>
<dbReference type="STRING" id="363999.A0A439D909"/>
<proteinExistence type="predicted"/>
<gene>
    <name evidence="1" type="ORF">EKO27_g4201</name>
</gene>
<dbReference type="EMBL" id="RYZI01000097">
    <property type="protein sequence ID" value="RWA10893.1"/>
    <property type="molecule type" value="Genomic_DNA"/>
</dbReference>
<organism evidence="1 2">
    <name type="scientific">Xylaria grammica</name>
    <dbReference type="NCBI Taxonomy" id="363999"/>
    <lineage>
        <taxon>Eukaryota</taxon>
        <taxon>Fungi</taxon>
        <taxon>Dikarya</taxon>
        <taxon>Ascomycota</taxon>
        <taxon>Pezizomycotina</taxon>
        <taxon>Sordariomycetes</taxon>
        <taxon>Xylariomycetidae</taxon>
        <taxon>Xylariales</taxon>
        <taxon>Xylariaceae</taxon>
        <taxon>Xylaria</taxon>
    </lineage>
</organism>